<proteinExistence type="inferred from homology"/>
<evidence type="ECO:0000313" key="11">
    <source>
        <dbReference type="EMBL" id="MDQ9127102.1"/>
    </source>
</evidence>
<sequence length="244" mass="26738">MSKIFSRINVLLLLTIILLCKPVFANVVSLGTRVIYPQGDREVTVQLKNDGELPSLIQAWIDDGNTNIPINKIKVPFVLMPPVFRIEPNKGQTLRISYTGGTLPEDKESVYFLNILDIPPKNANSGQNTLQMAIRSRIKIFFRPGSLNADGASEALKNVQWSLTKDRQLQGKNPSAYYVNIAGVEISVNGKKINTTEGEMLAPRESKIFKSAPLTGVLAGSKLTYKAITDFGGVAVSDSYINGL</sequence>
<keyword evidence="7" id="KW-0393">Immunoglobulin domain</keyword>
<comment type="similarity">
    <text evidence="2 8">Belongs to the periplasmic pilus chaperone family.</text>
</comment>
<keyword evidence="6 8" id="KW-0143">Chaperone</keyword>
<feature type="domain" description="Pili assembly chaperone N-terminal" evidence="9">
    <location>
        <begin position="30"/>
        <end position="147"/>
    </location>
</feature>
<dbReference type="InterPro" id="IPR001829">
    <property type="entry name" value="Pili_assmbl_chaperone_bac"/>
</dbReference>
<dbReference type="InterPro" id="IPR008962">
    <property type="entry name" value="PapD-like_sf"/>
</dbReference>
<dbReference type="Pfam" id="PF02753">
    <property type="entry name" value="PapD_C"/>
    <property type="match status" value="1"/>
</dbReference>
<dbReference type="InterPro" id="IPR016148">
    <property type="entry name" value="Pili_assmbl_chaperone_C"/>
</dbReference>
<dbReference type="PANTHER" id="PTHR30251:SF2">
    <property type="entry name" value="FIMBRIAL CHAPERONE YADV-RELATED"/>
    <property type="match status" value="1"/>
</dbReference>
<dbReference type="InterPro" id="IPR036316">
    <property type="entry name" value="Pili_assmbl_chap_C_dom_sf"/>
</dbReference>
<dbReference type="GO" id="GO:0030288">
    <property type="term" value="C:outer membrane-bounded periplasmic space"/>
    <property type="evidence" value="ECO:0007669"/>
    <property type="project" value="InterPro"/>
</dbReference>
<dbReference type="AlphaFoldDB" id="A0AAJ2D799"/>
<comment type="caution">
    <text evidence="11">The sequence shown here is derived from an EMBL/GenBank/DDBJ whole genome shotgun (WGS) entry which is preliminary data.</text>
</comment>
<dbReference type="InterPro" id="IPR050643">
    <property type="entry name" value="Periplasmic_pilus_chap"/>
</dbReference>
<comment type="subcellular location">
    <subcellularLocation>
        <location evidence="1 8">Periplasm</location>
    </subcellularLocation>
</comment>
<dbReference type="InterPro" id="IPR018046">
    <property type="entry name" value="Pili_assmbl_chaperone_CS"/>
</dbReference>
<gene>
    <name evidence="11" type="ORF">RDT67_11730</name>
</gene>
<dbReference type="InterPro" id="IPR013783">
    <property type="entry name" value="Ig-like_fold"/>
</dbReference>
<dbReference type="SUPFAM" id="SSF49354">
    <property type="entry name" value="PapD-like"/>
    <property type="match status" value="1"/>
</dbReference>
<dbReference type="RefSeq" id="WP_309047453.1">
    <property type="nucleotide sequence ID" value="NZ_JAVIGA010000010.1"/>
</dbReference>
<evidence type="ECO:0000256" key="2">
    <source>
        <dbReference type="ARBA" id="ARBA00007399"/>
    </source>
</evidence>
<evidence type="ECO:0000256" key="3">
    <source>
        <dbReference type="ARBA" id="ARBA00022558"/>
    </source>
</evidence>
<dbReference type="GO" id="GO:0071555">
    <property type="term" value="P:cell wall organization"/>
    <property type="evidence" value="ECO:0007669"/>
    <property type="project" value="InterPro"/>
</dbReference>
<evidence type="ECO:0000259" key="9">
    <source>
        <dbReference type="Pfam" id="PF00345"/>
    </source>
</evidence>
<dbReference type="EMBL" id="JAVIGA010000010">
    <property type="protein sequence ID" value="MDQ9127102.1"/>
    <property type="molecule type" value="Genomic_DNA"/>
</dbReference>
<evidence type="ECO:0000259" key="10">
    <source>
        <dbReference type="Pfam" id="PF02753"/>
    </source>
</evidence>
<dbReference type="InterPro" id="IPR016147">
    <property type="entry name" value="Pili_assmbl_chaperone_N"/>
</dbReference>
<evidence type="ECO:0000256" key="6">
    <source>
        <dbReference type="ARBA" id="ARBA00023186"/>
    </source>
</evidence>
<dbReference type="FunFam" id="2.60.40.10:FF:000458">
    <property type="entry name" value="Molecular chaperone FimC"/>
    <property type="match status" value="1"/>
</dbReference>
<organism evidence="11 12">
    <name type="scientific">Serratia fonticola</name>
    <dbReference type="NCBI Taxonomy" id="47917"/>
    <lineage>
        <taxon>Bacteria</taxon>
        <taxon>Pseudomonadati</taxon>
        <taxon>Pseudomonadota</taxon>
        <taxon>Gammaproteobacteria</taxon>
        <taxon>Enterobacterales</taxon>
        <taxon>Yersiniaceae</taxon>
        <taxon>Serratia</taxon>
    </lineage>
</organism>
<dbReference type="PANTHER" id="PTHR30251">
    <property type="entry name" value="PILUS ASSEMBLY CHAPERONE"/>
    <property type="match status" value="1"/>
</dbReference>
<reference evidence="11" key="1">
    <citation type="submission" date="2023-08" db="EMBL/GenBank/DDBJ databases">
        <title>The Comparative Genomic Analysis of Yersiniaceae from Polar Regions.</title>
        <authorList>
            <person name="Goncharov A."/>
            <person name="Aslanov B."/>
            <person name="Kolodzhieva V."/>
            <person name="Azarov D."/>
            <person name="Mochov A."/>
            <person name="Lebedeva E."/>
        </authorList>
    </citation>
    <scope>NUCLEOTIDE SEQUENCE</scope>
    <source>
        <strain evidence="11">Vf</strain>
    </source>
</reference>
<dbReference type="Pfam" id="PF00345">
    <property type="entry name" value="PapD_N"/>
    <property type="match status" value="1"/>
</dbReference>
<keyword evidence="3" id="KW-1029">Fimbrium biogenesis</keyword>
<evidence type="ECO:0000256" key="7">
    <source>
        <dbReference type="ARBA" id="ARBA00023319"/>
    </source>
</evidence>
<dbReference type="PRINTS" id="PR00969">
    <property type="entry name" value="CHAPERONPILI"/>
</dbReference>
<evidence type="ECO:0000313" key="12">
    <source>
        <dbReference type="Proteomes" id="UP001224622"/>
    </source>
</evidence>
<dbReference type="Gene3D" id="2.60.40.10">
    <property type="entry name" value="Immunoglobulins"/>
    <property type="match status" value="2"/>
</dbReference>
<feature type="domain" description="Pili assembly chaperone C-terminal" evidence="10">
    <location>
        <begin position="172"/>
        <end position="234"/>
    </location>
</feature>
<dbReference type="PROSITE" id="PS00635">
    <property type="entry name" value="PILI_CHAPERONE"/>
    <property type="match status" value="1"/>
</dbReference>
<keyword evidence="4" id="KW-0732">Signal</keyword>
<protein>
    <submittedName>
        <fullName evidence="11">Fimbria/pilus periplasmic chaperone</fullName>
    </submittedName>
</protein>
<evidence type="ECO:0000256" key="4">
    <source>
        <dbReference type="ARBA" id="ARBA00022729"/>
    </source>
</evidence>
<name>A0AAJ2D799_SERFO</name>
<dbReference type="Proteomes" id="UP001224622">
    <property type="component" value="Unassembled WGS sequence"/>
</dbReference>
<keyword evidence="5" id="KW-0574">Periplasm</keyword>
<evidence type="ECO:0000256" key="5">
    <source>
        <dbReference type="ARBA" id="ARBA00022764"/>
    </source>
</evidence>
<dbReference type="SUPFAM" id="SSF49584">
    <property type="entry name" value="Periplasmic chaperone C-domain"/>
    <property type="match status" value="1"/>
</dbReference>
<evidence type="ECO:0000256" key="1">
    <source>
        <dbReference type="ARBA" id="ARBA00004418"/>
    </source>
</evidence>
<accession>A0AAJ2D799</accession>
<evidence type="ECO:0000256" key="8">
    <source>
        <dbReference type="RuleBase" id="RU003918"/>
    </source>
</evidence>